<proteinExistence type="inferred from homology"/>
<dbReference type="Pfam" id="PF01709">
    <property type="entry name" value="Transcrip_reg"/>
    <property type="match status" value="1"/>
</dbReference>
<comment type="subcellular location">
    <subcellularLocation>
        <location evidence="6">Cytoplasm</location>
    </subcellularLocation>
</comment>
<dbReference type="GO" id="GO:0003677">
    <property type="term" value="F:DNA binding"/>
    <property type="evidence" value="ECO:0007669"/>
    <property type="project" value="UniProtKB-UniRule"/>
</dbReference>
<name>A0A0B4CTZ6_9CAUL</name>
<dbReference type="InterPro" id="IPR029072">
    <property type="entry name" value="YebC-like"/>
</dbReference>
<dbReference type="InterPro" id="IPR049083">
    <property type="entry name" value="TACO1_YebC_N"/>
</dbReference>
<feature type="domain" description="TACO1/YebC-like second and third" evidence="8">
    <location>
        <begin position="81"/>
        <end position="244"/>
    </location>
</feature>
<gene>
    <name evidence="10" type="ORF">RM53_09370</name>
</gene>
<dbReference type="GO" id="GO:0006355">
    <property type="term" value="P:regulation of DNA-templated transcription"/>
    <property type="evidence" value="ECO:0007669"/>
    <property type="project" value="UniProtKB-UniRule"/>
</dbReference>
<dbReference type="PANTHER" id="PTHR12532:SF6">
    <property type="entry name" value="TRANSCRIPTIONAL REGULATORY PROTEIN YEBC-RELATED"/>
    <property type="match status" value="1"/>
</dbReference>
<dbReference type="RefSeq" id="WP_039246183.1">
    <property type="nucleotide sequence ID" value="NZ_JWSY01000015.1"/>
</dbReference>
<dbReference type="FunFam" id="1.10.10.200:FF:000002">
    <property type="entry name" value="Probable transcriptional regulatory protein CLM62_37755"/>
    <property type="match status" value="1"/>
</dbReference>
<evidence type="ECO:0000256" key="2">
    <source>
        <dbReference type="ARBA" id="ARBA00022490"/>
    </source>
</evidence>
<protein>
    <recommendedName>
        <fullName evidence="6">Probable transcriptional regulatory protein RM53_09370</fullName>
    </recommendedName>
</protein>
<evidence type="ECO:0000313" key="11">
    <source>
        <dbReference type="Proteomes" id="UP000031166"/>
    </source>
</evidence>
<dbReference type="Gene3D" id="3.30.70.980">
    <property type="match status" value="2"/>
</dbReference>
<keyword evidence="3 6" id="KW-0805">Transcription regulation</keyword>
<keyword evidence="2 6" id="KW-0963">Cytoplasm</keyword>
<dbReference type="NCBIfam" id="TIGR01033">
    <property type="entry name" value="YebC/PmpR family DNA-binding transcriptional regulator"/>
    <property type="match status" value="1"/>
</dbReference>
<evidence type="ECO:0000256" key="1">
    <source>
        <dbReference type="ARBA" id="ARBA00008724"/>
    </source>
</evidence>
<dbReference type="Proteomes" id="UP000031166">
    <property type="component" value="Unassembled WGS sequence"/>
</dbReference>
<dbReference type="NCBIfam" id="NF009044">
    <property type="entry name" value="PRK12378.1"/>
    <property type="match status" value="1"/>
</dbReference>
<evidence type="ECO:0000259" key="8">
    <source>
        <dbReference type="Pfam" id="PF01709"/>
    </source>
</evidence>
<sequence length="257" mass="27253">MAGHSKFKNIMHRKGRADAQRSKLFSKLSRDITVAAKSGLPDPAANPRLRLAVNNAKAESLPKDVIQRAINKASGGDVDTMEEVRYEGRGPGGVGIIVEALTDNRNRAASNIGAAFKKNGGALSEMNSVAFMWDKVGKITYAAEAGSEDAVMEAAIEAGAQDVESDLVKPDIYEDAPGHTIWTAFEDLNDVAEAMSEVLGDPKSTAIVWKPQSEVPVTGEAVGTLFKLLDALDAEDDVSAVYSNEAVSDEDAAKYAG</sequence>
<evidence type="ECO:0000256" key="3">
    <source>
        <dbReference type="ARBA" id="ARBA00023015"/>
    </source>
</evidence>
<keyword evidence="5 6" id="KW-0804">Transcription</keyword>
<dbReference type="Pfam" id="PF20772">
    <property type="entry name" value="TACO1_YebC_N"/>
    <property type="match status" value="1"/>
</dbReference>
<feature type="region of interest" description="Disordered" evidence="7">
    <location>
        <begin position="1"/>
        <end position="21"/>
    </location>
</feature>
<organism evidence="10 11">
    <name type="scientific">Brevundimonas nasdae</name>
    <dbReference type="NCBI Taxonomy" id="172043"/>
    <lineage>
        <taxon>Bacteria</taxon>
        <taxon>Pseudomonadati</taxon>
        <taxon>Pseudomonadota</taxon>
        <taxon>Alphaproteobacteria</taxon>
        <taxon>Caulobacterales</taxon>
        <taxon>Caulobacteraceae</taxon>
        <taxon>Brevundimonas</taxon>
    </lineage>
</organism>
<evidence type="ECO:0000313" key="10">
    <source>
        <dbReference type="EMBL" id="KIC57821.1"/>
    </source>
</evidence>
<dbReference type="STRING" id="172043.RM53_09370"/>
<dbReference type="InterPro" id="IPR002876">
    <property type="entry name" value="Transcrip_reg_TACO1-like"/>
</dbReference>
<dbReference type="SUPFAM" id="SSF75625">
    <property type="entry name" value="YebC-like"/>
    <property type="match status" value="1"/>
</dbReference>
<feature type="compositionally biased region" description="Basic residues" evidence="7">
    <location>
        <begin position="1"/>
        <end position="15"/>
    </location>
</feature>
<evidence type="ECO:0000259" key="9">
    <source>
        <dbReference type="Pfam" id="PF20772"/>
    </source>
</evidence>
<dbReference type="InterPro" id="IPR026564">
    <property type="entry name" value="Transcrip_reg_TACO1-like_dom3"/>
</dbReference>
<comment type="similarity">
    <text evidence="1 6">Belongs to the TACO1 family.</text>
</comment>
<reference evidence="10 11" key="1">
    <citation type="submission" date="2014-12" db="EMBL/GenBank/DDBJ databases">
        <title>Genome sequencing of Brevundimonas nasdae TPW30.</title>
        <authorList>
            <person name="Tan P.W."/>
            <person name="Chan K.-G."/>
        </authorList>
    </citation>
    <scope>NUCLEOTIDE SEQUENCE [LARGE SCALE GENOMIC DNA]</scope>
    <source>
        <strain evidence="10 11">TPW30</strain>
    </source>
</reference>
<dbReference type="EMBL" id="JWSY01000015">
    <property type="protein sequence ID" value="KIC57821.1"/>
    <property type="molecule type" value="Genomic_DNA"/>
</dbReference>
<dbReference type="AlphaFoldDB" id="A0A0B4CTZ6"/>
<dbReference type="PANTHER" id="PTHR12532">
    <property type="entry name" value="TRANSLATIONAL ACTIVATOR OF CYTOCHROME C OXIDASE 1"/>
    <property type="match status" value="1"/>
</dbReference>
<dbReference type="InterPro" id="IPR017856">
    <property type="entry name" value="Integrase-like_N"/>
</dbReference>
<evidence type="ECO:0000256" key="7">
    <source>
        <dbReference type="SAM" id="MobiDB-lite"/>
    </source>
</evidence>
<comment type="caution">
    <text evidence="10">The sequence shown here is derived from an EMBL/GenBank/DDBJ whole genome shotgun (WGS) entry which is preliminary data.</text>
</comment>
<dbReference type="GO" id="GO:0005829">
    <property type="term" value="C:cytosol"/>
    <property type="evidence" value="ECO:0007669"/>
    <property type="project" value="TreeGrafter"/>
</dbReference>
<feature type="domain" description="TACO1/YebC-like N-terminal" evidence="9">
    <location>
        <begin position="5"/>
        <end position="76"/>
    </location>
</feature>
<dbReference type="NCBIfam" id="NF001030">
    <property type="entry name" value="PRK00110.1"/>
    <property type="match status" value="1"/>
</dbReference>
<dbReference type="InterPro" id="IPR048300">
    <property type="entry name" value="TACO1_YebC-like_2nd/3rd_dom"/>
</dbReference>
<accession>A0A0B4CTZ6</accession>
<evidence type="ECO:0000256" key="6">
    <source>
        <dbReference type="HAMAP-Rule" id="MF_00693"/>
    </source>
</evidence>
<evidence type="ECO:0000256" key="5">
    <source>
        <dbReference type="ARBA" id="ARBA00023163"/>
    </source>
</evidence>
<dbReference type="HAMAP" id="MF_00693">
    <property type="entry name" value="Transcrip_reg_TACO1"/>
    <property type="match status" value="1"/>
</dbReference>
<keyword evidence="4 6" id="KW-0238">DNA-binding</keyword>
<evidence type="ECO:0000256" key="4">
    <source>
        <dbReference type="ARBA" id="ARBA00023125"/>
    </source>
</evidence>
<dbReference type="Gene3D" id="1.10.10.200">
    <property type="match status" value="1"/>
</dbReference>